<dbReference type="InterPro" id="IPR013656">
    <property type="entry name" value="PAS_4"/>
</dbReference>
<evidence type="ECO:0000313" key="4">
    <source>
        <dbReference type="EMBL" id="MDA0166317.1"/>
    </source>
</evidence>
<feature type="domain" description="PAC" evidence="2">
    <location>
        <begin position="222"/>
        <end position="275"/>
    </location>
</feature>
<dbReference type="InterPro" id="IPR000700">
    <property type="entry name" value="PAS-assoc_C"/>
</dbReference>
<feature type="domain" description="PPM-type phosphatase" evidence="3">
    <location>
        <begin position="415"/>
        <end position="629"/>
    </location>
</feature>
<evidence type="ECO:0000313" key="5">
    <source>
        <dbReference type="Proteomes" id="UP001149140"/>
    </source>
</evidence>
<dbReference type="SMART" id="SM00086">
    <property type="entry name" value="PAC"/>
    <property type="match status" value="2"/>
</dbReference>
<dbReference type="SUPFAM" id="SSF81606">
    <property type="entry name" value="PP2C-like"/>
    <property type="match status" value="1"/>
</dbReference>
<dbReference type="PANTHER" id="PTHR43156">
    <property type="entry name" value="STAGE II SPORULATION PROTEIN E-RELATED"/>
    <property type="match status" value="1"/>
</dbReference>
<dbReference type="Gene3D" id="3.30.450.20">
    <property type="entry name" value="PAS domain"/>
    <property type="match status" value="2"/>
</dbReference>
<dbReference type="Gene3D" id="3.30.450.40">
    <property type="match status" value="1"/>
</dbReference>
<dbReference type="SUPFAM" id="SSF55785">
    <property type="entry name" value="PYP-like sensor domain (PAS domain)"/>
    <property type="match status" value="2"/>
</dbReference>
<accession>A0A9X3N159</accession>
<dbReference type="SMART" id="SM00331">
    <property type="entry name" value="PP2C_SIG"/>
    <property type="match status" value="1"/>
</dbReference>
<protein>
    <submittedName>
        <fullName evidence="4">SpoIIE family protein phosphatase</fullName>
    </submittedName>
</protein>
<keyword evidence="1" id="KW-0378">Hydrolase</keyword>
<dbReference type="PROSITE" id="PS51746">
    <property type="entry name" value="PPM_2"/>
    <property type="match status" value="1"/>
</dbReference>
<dbReference type="InterPro" id="IPR036457">
    <property type="entry name" value="PPM-type-like_dom_sf"/>
</dbReference>
<name>A0A9X3N159_9ACTN</name>
<dbReference type="SMART" id="SM00091">
    <property type="entry name" value="PAS"/>
    <property type="match status" value="1"/>
</dbReference>
<dbReference type="GO" id="GO:0016791">
    <property type="term" value="F:phosphatase activity"/>
    <property type="evidence" value="ECO:0007669"/>
    <property type="project" value="TreeGrafter"/>
</dbReference>
<dbReference type="Pfam" id="PF07228">
    <property type="entry name" value="SpoIIE"/>
    <property type="match status" value="1"/>
</dbReference>
<proteinExistence type="predicted"/>
<dbReference type="PROSITE" id="PS50113">
    <property type="entry name" value="PAC"/>
    <property type="match status" value="1"/>
</dbReference>
<evidence type="ECO:0000256" key="1">
    <source>
        <dbReference type="ARBA" id="ARBA00022801"/>
    </source>
</evidence>
<dbReference type="InterPro" id="IPR001610">
    <property type="entry name" value="PAC"/>
</dbReference>
<reference evidence="4" key="1">
    <citation type="submission" date="2022-10" db="EMBL/GenBank/DDBJ databases">
        <title>The WGS of Solirubrobacter ginsenosidimutans DSM 21036.</title>
        <authorList>
            <person name="Jiang Z."/>
        </authorList>
    </citation>
    <scope>NUCLEOTIDE SEQUENCE</scope>
    <source>
        <strain evidence="4">DSM 21036</strain>
    </source>
</reference>
<dbReference type="InterPro" id="IPR029016">
    <property type="entry name" value="GAF-like_dom_sf"/>
</dbReference>
<dbReference type="CDD" id="cd00130">
    <property type="entry name" value="PAS"/>
    <property type="match status" value="1"/>
</dbReference>
<dbReference type="Proteomes" id="UP001149140">
    <property type="component" value="Unassembled WGS sequence"/>
</dbReference>
<dbReference type="SUPFAM" id="SSF55781">
    <property type="entry name" value="GAF domain-like"/>
    <property type="match status" value="1"/>
</dbReference>
<sequence>MSSEPALSAAFDVEPILDVLPVPTILVEPGTARILYANAAAHRLAGGTLRLGVPAEGYSRAYGLFDASGRPLAADEMPAVRVARGERVEHVPVDWETPDGLRTVVVSGSIIASADGRRIGVVTFEDVTALEGARRRSSLLADELRVMLDNVADAITVQSPAHKLIYANEAATRYYGIPRGHALDTFDAASYLRRFDATDELGRPLDLARLPGRLALAGLKPEPVTIRSRELATGEVRWARIKATAVHDPDGGVRLAISVIEDITELKRSEEAQRFLAEASRRLSGSSLDYERTLAAVTELAVPFLADRVVVDLVDDDEGGATPESEEVMRTGAAWLEPARMIVPMTAGRVIGTVTLSVADRVYDSADVLVAEDFGLRAGAAVENARLYRAASQIARALQTSLLPPHLPSVPGGQLAAAFHPAGLGLEVGGDFYDVFTTGEGQWYLVIGDVSGKGAEAAAVTALARYTLRTAAARRRSPAEILRWVGEAMLDQAAAGGRYCTIACALVELGTSPPRLTVACGGHPRPVLRRADGTVEAVGSYGTLLGLVADPELHDRETELRPGDTLVLYTDGLTEAGAPRATWGFPELEAAVRAAPVDGPESLVTSLVATALGDRASPRDDLAILALKLL</sequence>
<dbReference type="Gene3D" id="3.60.40.10">
    <property type="entry name" value="PPM-type phosphatase domain"/>
    <property type="match status" value="1"/>
</dbReference>
<organism evidence="4 5">
    <name type="scientific">Solirubrobacter ginsenosidimutans</name>
    <dbReference type="NCBI Taxonomy" id="490573"/>
    <lineage>
        <taxon>Bacteria</taxon>
        <taxon>Bacillati</taxon>
        <taxon>Actinomycetota</taxon>
        <taxon>Thermoleophilia</taxon>
        <taxon>Solirubrobacterales</taxon>
        <taxon>Solirubrobacteraceae</taxon>
        <taxon>Solirubrobacter</taxon>
    </lineage>
</organism>
<evidence type="ECO:0000259" key="2">
    <source>
        <dbReference type="PROSITE" id="PS50113"/>
    </source>
</evidence>
<dbReference type="InterPro" id="IPR035965">
    <property type="entry name" value="PAS-like_dom_sf"/>
</dbReference>
<dbReference type="Pfam" id="PF13188">
    <property type="entry name" value="PAS_8"/>
    <property type="match status" value="1"/>
</dbReference>
<dbReference type="InterPro" id="IPR001932">
    <property type="entry name" value="PPM-type_phosphatase-like_dom"/>
</dbReference>
<dbReference type="EMBL" id="JAPDOD010000063">
    <property type="protein sequence ID" value="MDA0166317.1"/>
    <property type="molecule type" value="Genomic_DNA"/>
</dbReference>
<comment type="caution">
    <text evidence="4">The sequence shown here is derived from an EMBL/GenBank/DDBJ whole genome shotgun (WGS) entry which is preliminary data.</text>
</comment>
<keyword evidence="5" id="KW-1185">Reference proteome</keyword>
<dbReference type="InterPro" id="IPR052016">
    <property type="entry name" value="Bact_Sigma-Reg"/>
</dbReference>
<dbReference type="RefSeq" id="WP_270045574.1">
    <property type="nucleotide sequence ID" value="NZ_JAPDOD010000063.1"/>
</dbReference>
<dbReference type="PANTHER" id="PTHR43156:SF2">
    <property type="entry name" value="STAGE II SPORULATION PROTEIN E"/>
    <property type="match status" value="1"/>
</dbReference>
<dbReference type="AlphaFoldDB" id="A0A9X3N159"/>
<dbReference type="InterPro" id="IPR000014">
    <property type="entry name" value="PAS"/>
</dbReference>
<dbReference type="NCBIfam" id="TIGR00229">
    <property type="entry name" value="sensory_box"/>
    <property type="match status" value="1"/>
</dbReference>
<gene>
    <name evidence="4" type="ORF">OM076_38990</name>
</gene>
<dbReference type="Pfam" id="PF08448">
    <property type="entry name" value="PAS_4"/>
    <property type="match status" value="1"/>
</dbReference>
<evidence type="ECO:0000259" key="3">
    <source>
        <dbReference type="PROSITE" id="PS51746"/>
    </source>
</evidence>